<proteinExistence type="predicted"/>
<accession>U2KYV9</accession>
<dbReference type="EMBL" id="AWET01000008">
    <property type="protein sequence ID" value="ERK03617.1"/>
    <property type="molecule type" value="Genomic_DNA"/>
</dbReference>
<sequence length="195" mass="22267">MMIITAAKPQQARSIARLIMQAMDYACCQYFAGEEHTLADFEELMTQLVEAEESQYSYRNTLVATTDNGQVAGICVVYDGKDLHRLRRAFIREAQKSFGRDFSEMDDETQAGELYVDSLAVDSYYRRRGIASALLRSAIDRARERHLPAVGLLVDKGNPKAERLYTRIGFEYVNDSSWGGHPMKHLQYHICQNEK</sequence>
<dbReference type="Gene3D" id="3.40.630.30">
    <property type="match status" value="1"/>
</dbReference>
<dbReference type="CDD" id="cd04301">
    <property type="entry name" value="NAT_SF"/>
    <property type="match status" value="1"/>
</dbReference>
<evidence type="ECO:0000313" key="2">
    <source>
        <dbReference type="EMBL" id="ERK03617.1"/>
    </source>
</evidence>
<dbReference type="AlphaFoldDB" id="U2KYV9"/>
<dbReference type="SUPFAM" id="SSF55729">
    <property type="entry name" value="Acyl-CoA N-acyltransferases (Nat)"/>
    <property type="match status" value="1"/>
</dbReference>
<dbReference type="RefSeq" id="WP_021583254.1">
    <property type="nucleotide sequence ID" value="NZ_AWET01000008.1"/>
</dbReference>
<reference evidence="2 3" key="1">
    <citation type="submission" date="2013-08" db="EMBL/GenBank/DDBJ databases">
        <authorList>
            <person name="Durkin A.S."/>
            <person name="Haft D.R."/>
            <person name="McCorrison J."/>
            <person name="Torralba M."/>
            <person name="Gillis M."/>
            <person name="Haft D.H."/>
            <person name="Methe B."/>
            <person name="Sutton G."/>
            <person name="Nelson K.E."/>
        </authorList>
    </citation>
    <scope>NUCLEOTIDE SEQUENCE [LARGE SCALE GENOMIC DNA]</scope>
    <source>
        <strain evidence="2 3">F0068</strain>
    </source>
</reference>
<dbReference type="PROSITE" id="PS51186">
    <property type="entry name" value="GNAT"/>
    <property type="match status" value="1"/>
</dbReference>
<dbReference type="PANTHER" id="PTHR42919:SF20">
    <property type="entry name" value="GCN5-RELATED N-ACETYLTRANSFERASE 10, CHLOROPLASTIC"/>
    <property type="match status" value="1"/>
</dbReference>
<comment type="caution">
    <text evidence="2">The sequence shown here is derived from an EMBL/GenBank/DDBJ whole genome shotgun (WGS) entry which is preliminary data.</text>
</comment>
<dbReference type="GO" id="GO:0008080">
    <property type="term" value="F:N-acetyltransferase activity"/>
    <property type="evidence" value="ECO:0007669"/>
    <property type="project" value="TreeGrafter"/>
</dbReference>
<dbReference type="Pfam" id="PF00583">
    <property type="entry name" value="Acetyltransf_1"/>
    <property type="match status" value="1"/>
</dbReference>
<dbReference type="PATRIC" id="fig|1081904.3.peg.655"/>
<gene>
    <name evidence="2" type="ORF">HMPREF1218_0219</name>
</gene>
<evidence type="ECO:0000313" key="3">
    <source>
        <dbReference type="Proteomes" id="UP000016600"/>
    </source>
</evidence>
<dbReference type="PANTHER" id="PTHR42919">
    <property type="entry name" value="N-ALPHA-ACETYLTRANSFERASE"/>
    <property type="match status" value="1"/>
</dbReference>
<dbReference type="Proteomes" id="UP000016600">
    <property type="component" value="Unassembled WGS sequence"/>
</dbReference>
<keyword evidence="3" id="KW-1185">Reference proteome</keyword>
<dbReference type="InterPro" id="IPR000182">
    <property type="entry name" value="GNAT_dom"/>
</dbReference>
<dbReference type="InterPro" id="IPR016181">
    <property type="entry name" value="Acyl_CoA_acyltransferase"/>
</dbReference>
<evidence type="ECO:0000259" key="1">
    <source>
        <dbReference type="PROSITE" id="PS51186"/>
    </source>
</evidence>
<feature type="domain" description="N-acetyltransferase" evidence="1">
    <location>
        <begin position="2"/>
        <end position="188"/>
    </location>
</feature>
<dbReference type="InterPro" id="IPR051556">
    <property type="entry name" value="N-term/lysine_N-AcTrnsfr"/>
</dbReference>
<dbReference type="GO" id="GO:0031415">
    <property type="term" value="C:NatA complex"/>
    <property type="evidence" value="ECO:0007669"/>
    <property type="project" value="TreeGrafter"/>
</dbReference>
<name>U2KYV9_9BACT</name>
<protein>
    <submittedName>
        <fullName evidence="2">FR47-like protein</fullName>
    </submittedName>
</protein>
<organism evidence="2 3">
    <name type="scientific">Hoylesella pleuritidis F0068</name>
    <dbReference type="NCBI Taxonomy" id="1081904"/>
    <lineage>
        <taxon>Bacteria</taxon>
        <taxon>Pseudomonadati</taxon>
        <taxon>Bacteroidota</taxon>
        <taxon>Bacteroidia</taxon>
        <taxon>Bacteroidales</taxon>
        <taxon>Prevotellaceae</taxon>
        <taxon>Hoylesella</taxon>
    </lineage>
</organism>
<dbReference type="GO" id="GO:0007064">
    <property type="term" value="P:mitotic sister chromatid cohesion"/>
    <property type="evidence" value="ECO:0007669"/>
    <property type="project" value="TreeGrafter"/>
</dbReference>